<sequence>HATLARLKDFSCSGSSESRVSDHVMKMEVEPSDSGKAESSSTQHHNAIMKNSPSELEEEVKEEPIKIKQ</sequence>
<feature type="region of interest" description="Disordered" evidence="1">
    <location>
        <begin position="28"/>
        <end position="69"/>
    </location>
</feature>
<proteinExistence type="predicted"/>
<organism evidence="2 3">
    <name type="scientific">Cirrhinus mrigala</name>
    <name type="common">Mrigala</name>
    <dbReference type="NCBI Taxonomy" id="683832"/>
    <lineage>
        <taxon>Eukaryota</taxon>
        <taxon>Metazoa</taxon>
        <taxon>Chordata</taxon>
        <taxon>Craniata</taxon>
        <taxon>Vertebrata</taxon>
        <taxon>Euteleostomi</taxon>
        <taxon>Actinopterygii</taxon>
        <taxon>Neopterygii</taxon>
        <taxon>Teleostei</taxon>
        <taxon>Ostariophysi</taxon>
        <taxon>Cypriniformes</taxon>
        <taxon>Cyprinidae</taxon>
        <taxon>Labeoninae</taxon>
        <taxon>Labeonini</taxon>
        <taxon>Cirrhinus</taxon>
    </lineage>
</organism>
<accession>A0ABD0R575</accession>
<dbReference type="Proteomes" id="UP001529510">
    <property type="component" value="Unassembled WGS sequence"/>
</dbReference>
<name>A0ABD0R575_CIRMR</name>
<keyword evidence="3" id="KW-1185">Reference proteome</keyword>
<dbReference type="EMBL" id="JAMKFB020000005">
    <property type="protein sequence ID" value="KAL0192841.1"/>
    <property type="molecule type" value="Genomic_DNA"/>
</dbReference>
<evidence type="ECO:0000313" key="2">
    <source>
        <dbReference type="EMBL" id="KAL0192841.1"/>
    </source>
</evidence>
<gene>
    <name evidence="2" type="ORF">M9458_011137</name>
</gene>
<dbReference type="AlphaFoldDB" id="A0ABD0R575"/>
<feature type="non-terminal residue" evidence="2">
    <location>
        <position position="69"/>
    </location>
</feature>
<reference evidence="2 3" key="1">
    <citation type="submission" date="2024-05" db="EMBL/GenBank/DDBJ databases">
        <title>Genome sequencing and assembly of Indian major carp, Cirrhinus mrigala (Hamilton, 1822).</title>
        <authorList>
            <person name="Mohindra V."/>
            <person name="Chowdhury L.M."/>
            <person name="Lal K."/>
            <person name="Jena J.K."/>
        </authorList>
    </citation>
    <scope>NUCLEOTIDE SEQUENCE [LARGE SCALE GENOMIC DNA]</scope>
    <source>
        <strain evidence="2">CM1030</strain>
        <tissue evidence="2">Blood</tissue>
    </source>
</reference>
<feature type="compositionally biased region" description="Polar residues" evidence="1">
    <location>
        <begin position="37"/>
        <end position="54"/>
    </location>
</feature>
<comment type="caution">
    <text evidence="2">The sequence shown here is derived from an EMBL/GenBank/DDBJ whole genome shotgun (WGS) entry which is preliminary data.</text>
</comment>
<protein>
    <submittedName>
        <fullName evidence="2">Uncharacterized protein</fullName>
    </submittedName>
</protein>
<evidence type="ECO:0000256" key="1">
    <source>
        <dbReference type="SAM" id="MobiDB-lite"/>
    </source>
</evidence>
<evidence type="ECO:0000313" key="3">
    <source>
        <dbReference type="Proteomes" id="UP001529510"/>
    </source>
</evidence>
<feature type="non-terminal residue" evidence="2">
    <location>
        <position position="1"/>
    </location>
</feature>